<comment type="caution">
    <text evidence="1">The sequence shown here is derived from an EMBL/GenBank/DDBJ whole genome shotgun (WGS) entry which is preliminary data.</text>
</comment>
<keyword evidence="2" id="KW-1185">Reference proteome</keyword>
<protein>
    <submittedName>
        <fullName evidence="1">Uncharacterized protein</fullName>
    </submittedName>
</protein>
<gene>
    <name evidence="1" type="ORF">ACAOBT_LOCUS29230</name>
</gene>
<sequence>MFQHMRIKMMFNSGFKCTMNTFMYFTCNRCYEIRMPLNNMIIQIHVMFECSIT</sequence>
<feature type="non-terminal residue" evidence="1">
    <location>
        <position position="53"/>
    </location>
</feature>
<dbReference type="Proteomes" id="UP001152888">
    <property type="component" value="Unassembled WGS sequence"/>
</dbReference>
<dbReference type="EMBL" id="CAKOFQ010007700">
    <property type="protein sequence ID" value="CAH2006689.1"/>
    <property type="molecule type" value="Genomic_DNA"/>
</dbReference>
<evidence type="ECO:0000313" key="1">
    <source>
        <dbReference type="EMBL" id="CAH2006689.1"/>
    </source>
</evidence>
<proteinExistence type="predicted"/>
<dbReference type="AlphaFoldDB" id="A0A9P0M3A0"/>
<accession>A0A9P0M3A0</accession>
<evidence type="ECO:0000313" key="2">
    <source>
        <dbReference type="Proteomes" id="UP001152888"/>
    </source>
</evidence>
<name>A0A9P0M3A0_ACAOB</name>
<organism evidence="1 2">
    <name type="scientific">Acanthoscelides obtectus</name>
    <name type="common">Bean weevil</name>
    <name type="synonym">Bruchus obtectus</name>
    <dbReference type="NCBI Taxonomy" id="200917"/>
    <lineage>
        <taxon>Eukaryota</taxon>
        <taxon>Metazoa</taxon>
        <taxon>Ecdysozoa</taxon>
        <taxon>Arthropoda</taxon>
        <taxon>Hexapoda</taxon>
        <taxon>Insecta</taxon>
        <taxon>Pterygota</taxon>
        <taxon>Neoptera</taxon>
        <taxon>Endopterygota</taxon>
        <taxon>Coleoptera</taxon>
        <taxon>Polyphaga</taxon>
        <taxon>Cucujiformia</taxon>
        <taxon>Chrysomeloidea</taxon>
        <taxon>Chrysomelidae</taxon>
        <taxon>Bruchinae</taxon>
        <taxon>Bruchini</taxon>
        <taxon>Acanthoscelides</taxon>
    </lineage>
</organism>
<reference evidence="1" key="1">
    <citation type="submission" date="2022-03" db="EMBL/GenBank/DDBJ databases">
        <authorList>
            <person name="Sayadi A."/>
        </authorList>
    </citation>
    <scope>NUCLEOTIDE SEQUENCE</scope>
</reference>